<dbReference type="PANTHER" id="PTHR12526">
    <property type="entry name" value="GLYCOSYLTRANSFERASE"/>
    <property type="match status" value="1"/>
</dbReference>
<keyword evidence="2" id="KW-0328">Glycosyltransferase</keyword>
<feature type="domain" description="Glycosyl transferase family 1" evidence="4">
    <location>
        <begin position="190"/>
        <end position="351"/>
    </location>
</feature>
<dbReference type="GO" id="GO:0016757">
    <property type="term" value="F:glycosyltransferase activity"/>
    <property type="evidence" value="ECO:0007669"/>
    <property type="project" value="UniProtKB-KW"/>
</dbReference>
<evidence type="ECO:0000256" key="3">
    <source>
        <dbReference type="ARBA" id="ARBA00022679"/>
    </source>
</evidence>
<reference evidence="7" key="1">
    <citation type="submission" date="2018-05" db="EMBL/GenBank/DDBJ databases">
        <title>Genome sequencing of Phenylobacterium sp. HYN0004.</title>
        <authorList>
            <person name="Yi H."/>
            <person name="Baek C."/>
        </authorList>
    </citation>
    <scope>NUCLEOTIDE SEQUENCE [LARGE SCALE GENOMIC DNA]</scope>
    <source>
        <strain evidence="7">HYN0004</strain>
    </source>
</reference>
<keyword evidence="3 6" id="KW-0808">Transferase</keyword>
<dbReference type="OrthoDB" id="5147801at2"/>
<evidence type="ECO:0000313" key="6">
    <source>
        <dbReference type="EMBL" id="AWM78688.1"/>
    </source>
</evidence>
<feature type="domain" description="Glycosyltransferase subfamily 4-like N-terminal" evidence="5">
    <location>
        <begin position="10"/>
        <end position="165"/>
    </location>
</feature>
<evidence type="ECO:0000313" key="7">
    <source>
        <dbReference type="Proteomes" id="UP000247763"/>
    </source>
</evidence>
<dbReference type="InterPro" id="IPR028098">
    <property type="entry name" value="Glyco_trans_4-like_N"/>
</dbReference>
<sequence>MQVVPELETGGAEQTTIDVARAVVAAGGRALVASRGGRMETALAAAGGELVRLPMQSKNPLVMLKTAGALRRVIRKQGVSLVHVRSRAPAFPALWAARAEGLPTVATYHGIYLAKGRLKRWYNAVMTRVDRVIANSDYTRAHVLAEHGIAPDKVVAIPRGVDLTRFDPARIAPERIAALRQAWGLADAFDGPLVFLLAGRLTPIKGHETIIAATARLKGEGRDLRVIFAGDDQGRTAFRQSLEAAVRAADLEGVVRLVGHCDDMPAAFLAADVALLPTLVPESFGRAAVEPQVMGRPVIASDHGGTTETVLPGSTGWRAPPGDTAAWASAMAGAIDLGREGLETLGAAARERATRLYSNDAMCAATLAVYEQLVSSREDGK</sequence>
<dbReference type="Pfam" id="PF00534">
    <property type="entry name" value="Glycos_transf_1"/>
    <property type="match status" value="1"/>
</dbReference>
<evidence type="ECO:0000259" key="5">
    <source>
        <dbReference type="Pfam" id="PF13439"/>
    </source>
</evidence>
<gene>
    <name evidence="6" type="ORF">HYN04_02240</name>
</gene>
<dbReference type="Gene3D" id="3.40.50.2000">
    <property type="entry name" value="Glycogen Phosphorylase B"/>
    <property type="match status" value="2"/>
</dbReference>
<keyword evidence="7" id="KW-1185">Reference proteome</keyword>
<dbReference type="EMBL" id="CP029479">
    <property type="protein sequence ID" value="AWM78688.1"/>
    <property type="molecule type" value="Genomic_DNA"/>
</dbReference>
<dbReference type="PANTHER" id="PTHR12526:SF640">
    <property type="entry name" value="COLANIC ACID BIOSYNTHESIS GLYCOSYLTRANSFERASE WCAL-RELATED"/>
    <property type="match status" value="1"/>
</dbReference>
<dbReference type="InterPro" id="IPR001296">
    <property type="entry name" value="Glyco_trans_1"/>
</dbReference>
<accession>A0A2Z3I4R8</accession>
<dbReference type="SUPFAM" id="SSF53756">
    <property type="entry name" value="UDP-Glycosyltransferase/glycogen phosphorylase"/>
    <property type="match status" value="1"/>
</dbReference>
<dbReference type="CDD" id="cd03819">
    <property type="entry name" value="GT4_WavL-like"/>
    <property type="match status" value="1"/>
</dbReference>
<evidence type="ECO:0000259" key="4">
    <source>
        <dbReference type="Pfam" id="PF00534"/>
    </source>
</evidence>
<name>A0A2Z3I4R8_9CAUL</name>
<comment type="similarity">
    <text evidence="1">Belongs to the glycosyltransferase group 1 family. Glycosyltransferase 4 subfamily.</text>
</comment>
<dbReference type="AlphaFoldDB" id="A0A2Z3I4R8"/>
<dbReference type="Proteomes" id="UP000247763">
    <property type="component" value="Chromosome"/>
</dbReference>
<dbReference type="KEGG" id="phb:HYN04_02240"/>
<dbReference type="Pfam" id="PF13439">
    <property type="entry name" value="Glyco_transf_4"/>
    <property type="match status" value="1"/>
</dbReference>
<evidence type="ECO:0000256" key="1">
    <source>
        <dbReference type="ARBA" id="ARBA00009481"/>
    </source>
</evidence>
<evidence type="ECO:0000256" key="2">
    <source>
        <dbReference type="ARBA" id="ARBA00022676"/>
    </source>
</evidence>
<protein>
    <submittedName>
        <fullName evidence="6">Glycosyl transferase</fullName>
    </submittedName>
</protein>
<organism evidence="6 7">
    <name type="scientific">Phenylobacterium parvum</name>
    <dbReference type="NCBI Taxonomy" id="2201350"/>
    <lineage>
        <taxon>Bacteria</taxon>
        <taxon>Pseudomonadati</taxon>
        <taxon>Pseudomonadota</taxon>
        <taxon>Alphaproteobacteria</taxon>
        <taxon>Caulobacterales</taxon>
        <taxon>Caulobacteraceae</taxon>
        <taxon>Phenylobacterium</taxon>
    </lineage>
</organism>
<proteinExistence type="inferred from homology"/>